<evidence type="ECO:0000256" key="2">
    <source>
        <dbReference type="PROSITE-ProRule" id="PRU00259"/>
    </source>
</evidence>
<dbReference type="InterPro" id="IPR016024">
    <property type="entry name" value="ARM-type_fold"/>
</dbReference>
<protein>
    <recommendedName>
        <fullName evidence="5">Fibronectin type-III domain-containing protein</fullName>
    </recommendedName>
</protein>
<evidence type="ECO:0000256" key="1">
    <source>
        <dbReference type="ARBA" id="ARBA00022737"/>
    </source>
</evidence>
<feature type="signal peptide" evidence="4">
    <location>
        <begin position="1"/>
        <end position="22"/>
    </location>
</feature>
<dbReference type="InterPro" id="IPR000225">
    <property type="entry name" value="Armadillo"/>
</dbReference>
<feature type="domain" description="Fibronectin type-III" evidence="5">
    <location>
        <begin position="489"/>
        <end position="573"/>
    </location>
</feature>
<evidence type="ECO:0000256" key="3">
    <source>
        <dbReference type="SAM" id="MobiDB-lite"/>
    </source>
</evidence>
<dbReference type="SUPFAM" id="SSF48371">
    <property type="entry name" value="ARM repeat"/>
    <property type="match status" value="1"/>
</dbReference>
<dbReference type="InterPro" id="IPR050991">
    <property type="entry name" value="ECM_Regulatory_Proteins"/>
</dbReference>
<evidence type="ECO:0000313" key="6">
    <source>
        <dbReference type="EMBL" id="KAI1905091.1"/>
    </source>
</evidence>
<evidence type="ECO:0000259" key="5">
    <source>
        <dbReference type="PROSITE" id="PS50853"/>
    </source>
</evidence>
<gene>
    <name evidence="6" type="ORF">AGOR_G00012360</name>
</gene>
<comment type="caution">
    <text evidence="6">The sequence shown here is derived from an EMBL/GenBank/DDBJ whole genome shotgun (WGS) entry which is preliminary data.</text>
</comment>
<dbReference type="SMART" id="SM00060">
    <property type="entry name" value="FN3"/>
    <property type="match status" value="3"/>
</dbReference>
<dbReference type="EMBL" id="JAERUA010000001">
    <property type="protein sequence ID" value="KAI1905091.1"/>
    <property type="molecule type" value="Genomic_DNA"/>
</dbReference>
<evidence type="ECO:0000256" key="4">
    <source>
        <dbReference type="SAM" id="SignalP"/>
    </source>
</evidence>
<sequence>MVTWYFRRELSLLLCCLHCTHLSSIGLLIKLQMACCPGPFHVTGQELAEVQCSDPTHMTAALEVLSRSGPVLQSRAHLVERILQEPDREGCVTVLRHLLCSTDSRLCSTAAYLLGAVVERDGWVRATLEGIQEDSDGLVGALVRLLTSDDPETVMHATGAMASLVGSSVGRDWLLRNEVVFSEVLRGLPTLLDQDQESTVNSAALIVARLSLCEAACWSLLHHPSATQTLRSLVQCLAHNHTDTAMNAAFAVGRLCGSEEGRSLLVTLEQQHELVSSLQALLCEGTWPGAGQTACFALSCLATEEDGHSLVLGSSAFPHLLDGLLRHLLEEEHDSGWFAALTVKVLVSRPTGVLRVRKHSLLEERLQTLSLSCSIGQELQEEVSACLRKLQRLSKPLPPEISHLPSGSYLVSWEKCTPESGLEVTYSLMDKDKVLYRGTKCHLTLDLQPGPGPLSLCVIHSTEGGDVSPCSEPTLLAVESKGAELVPGPPKQLRVIGCTPTQIRLGWAAPAGGVKPRMYQLYRGETLLDTTTDQGAIVGGLSPGKLYQFGVCAVGPGDVSGERSMVEAQTTECQDHAPTGLMLTVLGRHELLVSWSAPVLPLGRLFNYELRLNGRVAYLGTERAHTARRLAANTAYTCTVTAITSRGRCQSRPVTKRTARDEYMHTQRCLYSTSRQLSPQTPTPSSPVREVAEVNEKVKKSQPHHCYLPKVHMSMQTGRESASNRDRHRRSSVSVQSATCESSQSACRSTEVAMGAVSGCDIKVLWKRTRECVVGGVGPKSAPHHPLLARRAGTKEDLLLRQPILTMPSPLDPRPPGAKASMGVLLHCSASGGPVHEQSLPSLAHRVSGLMRSVRPISHVWSELECPSLNWTGQKQGRVLEDRNKLMRQQRVRSEIKPRHSARTTWTALS</sequence>
<feature type="domain" description="Fibronectin type-III" evidence="5">
    <location>
        <begin position="577"/>
        <end position="661"/>
    </location>
</feature>
<evidence type="ECO:0000313" key="7">
    <source>
        <dbReference type="Proteomes" id="UP000829720"/>
    </source>
</evidence>
<name>A0A8T3E6L5_9TELE</name>
<dbReference type="InterPro" id="IPR036116">
    <property type="entry name" value="FN3_sf"/>
</dbReference>
<dbReference type="AlphaFoldDB" id="A0A8T3E6L5"/>
<keyword evidence="7" id="KW-1185">Reference proteome</keyword>
<keyword evidence="4" id="KW-0732">Signal</keyword>
<dbReference type="Gene3D" id="1.25.10.10">
    <property type="entry name" value="Leucine-rich Repeat Variant"/>
    <property type="match status" value="2"/>
</dbReference>
<dbReference type="OrthoDB" id="10253954at2759"/>
<dbReference type="Proteomes" id="UP000829720">
    <property type="component" value="Unassembled WGS sequence"/>
</dbReference>
<dbReference type="CDD" id="cd00063">
    <property type="entry name" value="FN3"/>
    <property type="match status" value="2"/>
</dbReference>
<dbReference type="SUPFAM" id="SSF49265">
    <property type="entry name" value="Fibronectin type III"/>
    <property type="match status" value="1"/>
</dbReference>
<keyword evidence="1" id="KW-0677">Repeat</keyword>
<dbReference type="InterPro" id="IPR013783">
    <property type="entry name" value="Ig-like_fold"/>
</dbReference>
<dbReference type="InterPro" id="IPR011989">
    <property type="entry name" value="ARM-like"/>
</dbReference>
<dbReference type="Gene3D" id="2.60.40.10">
    <property type="entry name" value="Immunoglobulins"/>
    <property type="match status" value="2"/>
</dbReference>
<reference evidence="6" key="1">
    <citation type="submission" date="2021-01" db="EMBL/GenBank/DDBJ databases">
        <authorList>
            <person name="Zahm M."/>
            <person name="Roques C."/>
            <person name="Cabau C."/>
            <person name="Klopp C."/>
            <person name="Donnadieu C."/>
            <person name="Jouanno E."/>
            <person name="Lampietro C."/>
            <person name="Louis A."/>
            <person name="Herpin A."/>
            <person name="Echchiki A."/>
            <person name="Berthelot C."/>
            <person name="Parey E."/>
            <person name="Roest-Crollius H."/>
            <person name="Braasch I."/>
            <person name="Postlethwait J."/>
            <person name="Bobe J."/>
            <person name="Montfort J."/>
            <person name="Bouchez O."/>
            <person name="Begum T."/>
            <person name="Mejri S."/>
            <person name="Adams A."/>
            <person name="Chen W.-J."/>
            <person name="Guiguen Y."/>
        </authorList>
    </citation>
    <scope>NUCLEOTIDE SEQUENCE</scope>
    <source>
        <tissue evidence="6">Blood</tissue>
    </source>
</reference>
<proteinExistence type="predicted"/>
<feature type="region of interest" description="Disordered" evidence="3">
    <location>
        <begin position="714"/>
        <end position="740"/>
    </location>
</feature>
<dbReference type="PROSITE" id="PS50176">
    <property type="entry name" value="ARM_REPEAT"/>
    <property type="match status" value="1"/>
</dbReference>
<feature type="chain" id="PRO_5035886572" description="Fibronectin type-III domain-containing protein" evidence="4">
    <location>
        <begin position="23"/>
        <end position="910"/>
    </location>
</feature>
<accession>A0A8T3E6L5</accession>
<feature type="repeat" description="ARM" evidence="2">
    <location>
        <begin position="137"/>
        <end position="164"/>
    </location>
</feature>
<organism evidence="6 7">
    <name type="scientific">Albula goreensis</name>
    <dbReference type="NCBI Taxonomy" id="1534307"/>
    <lineage>
        <taxon>Eukaryota</taxon>
        <taxon>Metazoa</taxon>
        <taxon>Chordata</taxon>
        <taxon>Craniata</taxon>
        <taxon>Vertebrata</taxon>
        <taxon>Euteleostomi</taxon>
        <taxon>Actinopterygii</taxon>
        <taxon>Neopterygii</taxon>
        <taxon>Teleostei</taxon>
        <taxon>Albuliformes</taxon>
        <taxon>Albulidae</taxon>
        <taxon>Albula</taxon>
    </lineage>
</organism>
<dbReference type="PANTHER" id="PTHR46708">
    <property type="entry name" value="TENASCIN"/>
    <property type="match status" value="1"/>
</dbReference>
<dbReference type="InterPro" id="IPR003961">
    <property type="entry name" value="FN3_dom"/>
</dbReference>
<dbReference type="PROSITE" id="PS50853">
    <property type="entry name" value="FN3"/>
    <property type="match status" value="2"/>
</dbReference>
<dbReference type="PANTHER" id="PTHR46708:SF11">
    <property type="entry name" value="RECEPTOR-TYPE TYROSINE-PROTEIN PHOSPHATASE ETA-LIKE"/>
    <property type="match status" value="1"/>
</dbReference>